<feature type="region of interest" description="Disordered" evidence="2">
    <location>
        <begin position="534"/>
        <end position="583"/>
    </location>
</feature>
<dbReference type="InterPro" id="IPR031446">
    <property type="entry name" value="PCM1_C"/>
</dbReference>
<feature type="compositionally biased region" description="Basic and acidic residues" evidence="2">
    <location>
        <begin position="1349"/>
        <end position="1375"/>
    </location>
</feature>
<dbReference type="EMBL" id="JAWJWF010000048">
    <property type="protein sequence ID" value="KAK6620462.1"/>
    <property type="molecule type" value="Genomic_DNA"/>
</dbReference>
<feature type="compositionally biased region" description="Basic and acidic residues" evidence="2">
    <location>
        <begin position="1516"/>
        <end position="1526"/>
    </location>
</feature>
<feature type="region of interest" description="Disordered" evidence="2">
    <location>
        <begin position="1628"/>
        <end position="1678"/>
    </location>
</feature>
<feature type="region of interest" description="Disordered" evidence="2">
    <location>
        <begin position="1450"/>
        <end position="1571"/>
    </location>
</feature>
<name>A0ABR1AJB5_POLSC</name>
<feature type="region of interest" description="Disordered" evidence="2">
    <location>
        <begin position="833"/>
        <end position="888"/>
    </location>
</feature>
<dbReference type="Proteomes" id="UP001359485">
    <property type="component" value="Unassembled WGS sequence"/>
</dbReference>
<proteinExistence type="predicted"/>
<keyword evidence="5" id="KW-1185">Reference proteome</keyword>
<keyword evidence="1" id="KW-0175">Coiled coil</keyword>
<feature type="compositionally biased region" description="Basic and acidic residues" evidence="2">
    <location>
        <begin position="1472"/>
        <end position="1485"/>
    </location>
</feature>
<evidence type="ECO:0000256" key="2">
    <source>
        <dbReference type="SAM" id="MobiDB-lite"/>
    </source>
</evidence>
<feature type="compositionally biased region" description="Polar residues" evidence="2">
    <location>
        <begin position="867"/>
        <end position="888"/>
    </location>
</feature>
<comment type="caution">
    <text evidence="4">The sequence shown here is derived from an EMBL/GenBank/DDBJ whole genome shotgun (WGS) entry which is preliminary data.</text>
</comment>
<feature type="compositionally biased region" description="Basic and acidic residues" evidence="2">
    <location>
        <begin position="990"/>
        <end position="999"/>
    </location>
</feature>
<feature type="compositionally biased region" description="Basic and acidic residues" evidence="2">
    <location>
        <begin position="1664"/>
        <end position="1678"/>
    </location>
</feature>
<protein>
    <recommendedName>
        <fullName evidence="3">Pericentriolar material 1 protein C-terminal domain-containing protein</fullName>
    </recommendedName>
</protein>
<feature type="compositionally biased region" description="Polar residues" evidence="2">
    <location>
        <begin position="1453"/>
        <end position="1471"/>
    </location>
</feature>
<feature type="region of interest" description="Disordered" evidence="2">
    <location>
        <begin position="1583"/>
        <end position="1616"/>
    </location>
</feature>
<feature type="compositionally biased region" description="Basic and acidic residues" evidence="2">
    <location>
        <begin position="1603"/>
        <end position="1613"/>
    </location>
</feature>
<feature type="region of interest" description="Disordered" evidence="2">
    <location>
        <begin position="464"/>
        <end position="490"/>
    </location>
</feature>
<feature type="domain" description="Pericentriolar material 1 protein C-terminal" evidence="3">
    <location>
        <begin position="1029"/>
        <end position="1087"/>
    </location>
</feature>
<feature type="compositionally biased region" description="Polar residues" evidence="2">
    <location>
        <begin position="1376"/>
        <end position="1386"/>
    </location>
</feature>
<reference evidence="4 5" key="1">
    <citation type="submission" date="2023-09" db="EMBL/GenBank/DDBJ databases">
        <title>Genomes of two closely related lineages of the louse Polyplax serrata with different host specificities.</title>
        <authorList>
            <person name="Martinu J."/>
            <person name="Tarabai H."/>
            <person name="Stefka J."/>
            <person name="Hypsa V."/>
        </authorList>
    </citation>
    <scope>NUCLEOTIDE SEQUENCE [LARGE SCALE GENOMIC DNA]</scope>
    <source>
        <strain evidence="4">98ZLc_SE</strain>
    </source>
</reference>
<feature type="compositionally biased region" description="Polar residues" evidence="2">
    <location>
        <begin position="805"/>
        <end position="820"/>
    </location>
</feature>
<feature type="region of interest" description="Disordered" evidence="2">
    <location>
        <begin position="404"/>
        <end position="424"/>
    </location>
</feature>
<feature type="coiled-coil region" evidence="1">
    <location>
        <begin position="173"/>
        <end position="228"/>
    </location>
</feature>
<evidence type="ECO:0000313" key="5">
    <source>
        <dbReference type="Proteomes" id="UP001359485"/>
    </source>
</evidence>
<feature type="region of interest" description="Disordered" evidence="2">
    <location>
        <begin position="916"/>
        <end position="1007"/>
    </location>
</feature>
<evidence type="ECO:0000259" key="3">
    <source>
        <dbReference type="Pfam" id="PF15717"/>
    </source>
</evidence>
<feature type="compositionally biased region" description="Polar residues" evidence="2">
    <location>
        <begin position="68"/>
        <end position="97"/>
    </location>
</feature>
<feature type="region of interest" description="Disordered" evidence="2">
    <location>
        <begin position="327"/>
        <end position="357"/>
    </location>
</feature>
<dbReference type="Pfam" id="PF15717">
    <property type="entry name" value="PCM1_C"/>
    <property type="match status" value="1"/>
</dbReference>
<feature type="compositionally biased region" description="Basic and acidic residues" evidence="2">
    <location>
        <begin position="926"/>
        <end position="935"/>
    </location>
</feature>
<evidence type="ECO:0000256" key="1">
    <source>
        <dbReference type="SAM" id="Coils"/>
    </source>
</evidence>
<feature type="compositionally biased region" description="Basic and acidic residues" evidence="2">
    <location>
        <begin position="1549"/>
        <end position="1563"/>
    </location>
</feature>
<evidence type="ECO:0000313" key="4">
    <source>
        <dbReference type="EMBL" id="KAK6620462.1"/>
    </source>
</evidence>
<feature type="region of interest" description="Disordered" evidence="2">
    <location>
        <begin position="1"/>
        <end position="105"/>
    </location>
</feature>
<feature type="region of interest" description="Disordered" evidence="2">
    <location>
        <begin position="800"/>
        <end position="820"/>
    </location>
</feature>
<feature type="compositionally biased region" description="Polar residues" evidence="2">
    <location>
        <begin position="936"/>
        <end position="989"/>
    </location>
</feature>
<organism evidence="4 5">
    <name type="scientific">Polyplax serrata</name>
    <name type="common">Common mouse louse</name>
    <dbReference type="NCBI Taxonomy" id="468196"/>
    <lineage>
        <taxon>Eukaryota</taxon>
        <taxon>Metazoa</taxon>
        <taxon>Ecdysozoa</taxon>
        <taxon>Arthropoda</taxon>
        <taxon>Hexapoda</taxon>
        <taxon>Insecta</taxon>
        <taxon>Pterygota</taxon>
        <taxon>Neoptera</taxon>
        <taxon>Paraneoptera</taxon>
        <taxon>Psocodea</taxon>
        <taxon>Troctomorpha</taxon>
        <taxon>Phthiraptera</taxon>
        <taxon>Anoplura</taxon>
        <taxon>Polyplacidae</taxon>
        <taxon>Polyplax</taxon>
    </lineage>
</organism>
<accession>A0ABR1AJB5</accession>
<feature type="region of interest" description="Disordered" evidence="2">
    <location>
        <begin position="1349"/>
        <end position="1394"/>
    </location>
</feature>
<feature type="compositionally biased region" description="Low complexity" evidence="2">
    <location>
        <begin position="407"/>
        <end position="421"/>
    </location>
</feature>
<sequence length="1678" mass="187309">MAPGLSGRQTGALPKNKPKYSGSQCNRHHRESCGQSSSIEWEPMSELGNKKQSHNRSTHSETEIDSAPSETGRSTSSTMNSQNEITEDYSQNSSSPKSKAPDHKQVVNKLSQIQSYLQQTADLMNAIKSSDSISVSNESGDSRRMQKFARIVSENYGPIMCTNGATNNAEGLEEELSRRSEESMKKLEALQKRKQDLLKLQEKAKKQLQEAQAEQSRLVARASSLNQELSSAKMMDLNVHQLNQRLKAVQQMYDVRNQISDTLNDNRMTGSQDCENLDEEQCQETSDTETDFKLVADKMEELNAMKAQLGEIQKIMASINGVQITESAQGRDSHEDLKDRTNHHFQPPKNEIGDEPNSNALKLEHAKSKLNHLTQLLDIVQTAQNTTGLAQPYLQLVTNFVNDEVGSSTPSPSPSASLSSPQKNRDEISYETMHVMTKELEETTAAMKEERDKLEATRQELQTMARRLPLNKPRGENLSPNDDSENEPPCLKPVVLDSPYREMLNVNGPAEGEHYSNCNDKRLSTRNLRQHGTWNASLSASNSSIQERPTKNESVSRNSTVSSRGGCRSLIRDSRWSPTPSVTYSNDRANPVVQAQNQLEMAGNICDMILSESGVRPGEISLQGMFNQHQLLTRTVAQCSQLLWLQQKQIIELRNAIMLLHGGLPNFNPQNMFSSQPQANVPPINNSPYMGFPTGTPFTNMNQYAPVPVQQHHNSHAANHNTKLNSRDIHGASVSGQEYPEPHFLSSGNQSSFAIPDLLDYDLRCENFSRLNIPNSGQNMSQTVAGSNSRVPNGINCLGSEDSGALNNQVPPGNRANNYWDNFRSYSRQNLLSNSKSNEDTESSRRTTFSSTSHSDRTPRDLPPPLQNNQAVASTSQHVASSMPESISSEQFLLPPSQNIPMNHHCQVVRKRPVEGLPHRNSSAKNETRHQDNDSRMLSSGVKNEGTTGTRARNSDGVTDNIRSVRNDVNQSLRNTDNLNSRNYSQPSRSGDHENEDVPHGINKKRLERFRCRKEGVANLNNRGNHNTSLWDNISLEVSNFIRTNEARPHFLVQLFRDLQQVTTDNLRQRTLESIQETVSANNLTERPSNTNGGNVNLIENRNNIRENRSNLNRNQIDDPNRIDELFCHLRENQNTIRQNIGMSSFNGFMGGNNLENPNISNIRDLVSSRNNIQNEGLRDLRTYFEANLCNFGGHHSTLENPNLSNIRENLTRREPGVSDHENVNPKNVYLSIYDNASVELRRRNQEPPVVDVESFSNYEVGGGYSANEYLLAGDSVRTTDNNNQFELESLEGAVGGRGHFIPENSTINSRFPPMFDDGDNFGNSRHFIPNINDSGIDINFNNDERKRSFREGEPHSEGGLKHKKAETTNDRSDSSSHVVPQWQRTSGRENSFESSSFLSLRDNSFLNCRSFQQLDNGDLAEADQSRNDEASIAESDSGFMLPQVAEPEAGFGTSQSHRSSESNFSNQNVPESERNFQDPRKCTEGDEIEGAAAVEENATFPNSTSEPEGNFLRVGEPESMLKGDPCEGCYYQLNGGAEGGNSGLKYRARGDESERDTTEMKKGAGKNALNKTQDNVYKKYNGSTDYEVQNGPILSFSSPVVSDERQRTESRESVFSVVSEESFPFVLVPDKNAGGDKGNTSPEAESDWECGSGLDQVPTRLKKGGEKRQSRDFAEEK</sequence>
<feature type="compositionally biased region" description="Polar residues" evidence="2">
    <location>
        <begin position="534"/>
        <end position="563"/>
    </location>
</feature>
<gene>
    <name evidence="4" type="ORF">RUM44_006863</name>
</gene>
<feature type="compositionally biased region" description="Basic and acidic residues" evidence="2">
    <location>
        <begin position="329"/>
        <end position="342"/>
    </location>
</feature>